<dbReference type="GO" id="GO:0016020">
    <property type="term" value="C:membrane"/>
    <property type="evidence" value="ECO:0007669"/>
    <property type="project" value="InterPro"/>
</dbReference>
<dbReference type="EMBL" id="LJIJ01003045">
    <property type="protein sequence ID" value="ODM88945.1"/>
    <property type="molecule type" value="Genomic_DNA"/>
</dbReference>
<evidence type="ECO:0000259" key="2">
    <source>
        <dbReference type="Pfam" id="PF02932"/>
    </source>
</evidence>
<dbReference type="CDD" id="cd19049">
    <property type="entry name" value="LGIC_TM_anion"/>
    <property type="match status" value="1"/>
</dbReference>
<evidence type="ECO:0000256" key="1">
    <source>
        <dbReference type="SAM" id="Phobius"/>
    </source>
</evidence>
<feature type="non-terminal residue" evidence="3">
    <location>
        <position position="184"/>
    </location>
</feature>
<comment type="caution">
    <text evidence="3">The sequence shown here is derived from an EMBL/GenBank/DDBJ whole genome shotgun (WGS) entry which is preliminary data.</text>
</comment>
<organism evidence="3 4">
    <name type="scientific">Orchesella cincta</name>
    <name type="common">Springtail</name>
    <name type="synonym">Podura cincta</name>
    <dbReference type="NCBI Taxonomy" id="48709"/>
    <lineage>
        <taxon>Eukaryota</taxon>
        <taxon>Metazoa</taxon>
        <taxon>Ecdysozoa</taxon>
        <taxon>Arthropoda</taxon>
        <taxon>Hexapoda</taxon>
        <taxon>Collembola</taxon>
        <taxon>Entomobryomorpha</taxon>
        <taxon>Entomobryoidea</taxon>
        <taxon>Orchesellidae</taxon>
        <taxon>Orchesellinae</taxon>
        <taxon>Orchesella</taxon>
    </lineage>
</organism>
<dbReference type="OrthoDB" id="442503at2759"/>
<reference evidence="3 4" key="1">
    <citation type="journal article" date="2016" name="Genome Biol. Evol.">
        <title>Gene Family Evolution Reflects Adaptation to Soil Environmental Stressors in the Genome of the Collembolan Orchesella cincta.</title>
        <authorList>
            <person name="Faddeeva-Vakhrusheva A."/>
            <person name="Derks M.F."/>
            <person name="Anvar S.Y."/>
            <person name="Agamennone V."/>
            <person name="Suring W."/>
            <person name="Smit S."/>
            <person name="van Straalen N.M."/>
            <person name="Roelofs D."/>
        </authorList>
    </citation>
    <scope>NUCLEOTIDE SEQUENCE [LARGE SCALE GENOMIC DNA]</scope>
    <source>
        <tissue evidence="3">Mixed pool</tissue>
    </source>
</reference>
<dbReference type="PRINTS" id="PR00253">
    <property type="entry name" value="GABAARECEPTR"/>
</dbReference>
<keyword evidence="1" id="KW-0472">Membrane</keyword>
<dbReference type="STRING" id="48709.A0A1D2M7K1"/>
<evidence type="ECO:0000313" key="4">
    <source>
        <dbReference type="Proteomes" id="UP000094527"/>
    </source>
</evidence>
<dbReference type="InterPro" id="IPR038050">
    <property type="entry name" value="Neuro_actylchol_rec"/>
</dbReference>
<feature type="transmembrane region" description="Helical" evidence="1">
    <location>
        <begin position="38"/>
        <end position="59"/>
    </location>
</feature>
<dbReference type="GO" id="GO:0005254">
    <property type="term" value="F:chloride channel activity"/>
    <property type="evidence" value="ECO:0007669"/>
    <property type="project" value="UniProtKB-ARBA"/>
</dbReference>
<feature type="domain" description="Neurotransmitter-gated ion-channel transmembrane" evidence="2">
    <location>
        <begin position="45"/>
        <end position="127"/>
    </location>
</feature>
<dbReference type="SUPFAM" id="SSF90112">
    <property type="entry name" value="Neurotransmitter-gated ion-channel transmembrane pore"/>
    <property type="match status" value="1"/>
</dbReference>
<dbReference type="InterPro" id="IPR006028">
    <property type="entry name" value="GABAA/Glycine_rcpt"/>
</dbReference>
<feature type="transmembrane region" description="Helical" evidence="1">
    <location>
        <begin position="71"/>
        <end position="88"/>
    </location>
</feature>
<dbReference type="GO" id="GO:0005230">
    <property type="term" value="F:extracellular ligand-gated monoatomic ion channel activity"/>
    <property type="evidence" value="ECO:0007669"/>
    <property type="project" value="UniProtKB-ARBA"/>
</dbReference>
<gene>
    <name evidence="3" type="ORF">Ocin01_17737</name>
</gene>
<dbReference type="OMA" id="IRIDRYM"/>
<evidence type="ECO:0000313" key="3">
    <source>
        <dbReference type="EMBL" id="ODM88945.1"/>
    </source>
</evidence>
<sequence>MLAGGLNTPRFTLKDWSTSTCTNNYSCLQLQIKFAREFGFYLIQIYVPCSMLVIVSWLPFLLEPTAVEARVSLGVTTILTIVTLIYGINQNTQPTSYAKALDVWTSFCMGMVFAALLQFSTVNYVCNVQWVKARKQLAQLKNDSEREEIKSEEAKLLSQFLLKERIDQISRIFILPFLQYLMQF</sequence>
<feature type="transmembrane region" description="Helical" evidence="1">
    <location>
        <begin position="100"/>
        <end position="119"/>
    </location>
</feature>
<keyword evidence="1" id="KW-0812">Transmembrane</keyword>
<dbReference type="InterPro" id="IPR006029">
    <property type="entry name" value="Neurotrans-gated_channel_TM"/>
</dbReference>
<dbReference type="Gene3D" id="1.20.58.390">
    <property type="entry name" value="Neurotransmitter-gated ion-channel transmembrane domain"/>
    <property type="match status" value="1"/>
</dbReference>
<accession>A0A1D2M7K1</accession>
<dbReference type="Pfam" id="PF02932">
    <property type="entry name" value="Neur_chan_memb"/>
    <property type="match status" value="1"/>
</dbReference>
<keyword evidence="1" id="KW-1133">Transmembrane helix</keyword>
<keyword evidence="4" id="KW-1185">Reference proteome</keyword>
<dbReference type="Proteomes" id="UP000094527">
    <property type="component" value="Unassembled WGS sequence"/>
</dbReference>
<dbReference type="GO" id="GO:0004888">
    <property type="term" value="F:transmembrane signaling receptor activity"/>
    <property type="evidence" value="ECO:0007669"/>
    <property type="project" value="InterPro"/>
</dbReference>
<dbReference type="InterPro" id="IPR036719">
    <property type="entry name" value="Neuro-gated_channel_TM_sf"/>
</dbReference>
<protein>
    <submittedName>
        <fullName evidence="3">Glutamate-gated chloride channel</fullName>
    </submittedName>
</protein>
<dbReference type="GO" id="GO:0099095">
    <property type="term" value="F:ligand-gated monoatomic anion channel activity"/>
    <property type="evidence" value="ECO:0007669"/>
    <property type="project" value="UniProtKB-ARBA"/>
</dbReference>
<dbReference type="AlphaFoldDB" id="A0A1D2M7K1"/>
<dbReference type="PANTHER" id="PTHR18945">
    <property type="entry name" value="NEUROTRANSMITTER GATED ION CHANNEL"/>
    <property type="match status" value="1"/>
</dbReference>
<proteinExistence type="predicted"/>
<name>A0A1D2M7K1_ORCCI</name>
<dbReference type="InterPro" id="IPR006201">
    <property type="entry name" value="Neur_channel"/>
</dbReference>